<keyword evidence="4" id="KW-1185">Reference proteome</keyword>
<name>A0AAV4DCH4_9GAST</name>
<gene>
    <name evidence="3" type="ORF">PoB_006825500</name>
</gene>
<comment type="similarity">
    <text evidence="1 2">Belongs to the nucleosome assembly protein (NAP) family.</text>
</comment>
<accession>A0AAV4DCH4</accession>
<proteinExistence type="inferred from homology"/>
<evidence type="ECO:0000313" key="3">
    <source>
        <dbReference type="EMBL" id="GFO41750.1"/>
    </source>
</evidence>
<dbReference type="CDD" id="cd07061">
    <property type="entry name" value="HP_HAP_like"/>
    <property type="match status" value="1"/>
</dbReference>
<dbReference type="EMBL" id="BLXT01007710">
    <property type="protein sequence ID" value="GFO41750.1"/>
    <property type="molecule type" value="Genomic_DNA"/>
</dbReference>
<evidence type="ECO:0000256" key="1">
    <source>
        <dbReference type="ARBA" id="ARBA00009947"/>
    </source>
</evidence>
<dbReference type="PROSITE" id="PS00778">
    <property type="entry name" value="HIS_ACID_PHOSPHAT_2"/>
    <property type="match status" value="1"/>
</dbReference>
<dbReference type="Proteomes" id="UP000735302">
    <property type="component" value="Unassembled WGS sequence"/>
</dbReference>
<dbReference type="SUPFAM" id="SSF53254">
    <property type="entry name" value="Phosphoglycerate mutase-like"/>
    <property type="match status" value="1"/>
</dbReference>
<dbReference type="Pfam" id="PF00328">
    <property type="entry name" value="His_Phos_2"/>
    <property type="match status" value="1"/>
</dbReference>
<dbReference type="InterPro" id="IPR037231">
    <property type="entry name" value="NAP-like_sf"/>
</dbReference>
<evidence type="ECO:0000313" key="4">
    <source>
        <dbReference type="Proteomes" id="UP000735302"/>
    </source>
</evidence>
<dbReference type="PANTHER" id="PTHR11875">
    <property type="entry name" value="TESTIS-SPECIFIC Y-ENCODED PROTEIN"/>
    <property type="match status" value="1"/>
</dbReference>
<dbReference type="Pfam" id="PF00956">
    <property type="entry name" value="NAP"/>
    <property type="match status" value="1"/>
</dbReference>
<dbReference type="InterPro" id="IPR002164">
    <property type="entry name" value="NAP_family"/>
</dbReference>
<protein>
    <submittedName>
        <fullName evidence="3">Protein set-like protein</fullName>
    </submittedName>
</protein>
<dbReference type="GO" id="GO:0005634">
    <property type="term" value="C:nucleus"/>
    <property type="evidence" value="ECO:0007669"/>
    <property type="project" value="InterPro"/>
</dbReference>
<dbReference type="InterPro" id="IPR029033">
    <property type="entry name" value="His_PPase_superfam"/>
</dbReference>
<evidence type="ECO:0000256" key="2">
    <source>
        <dbReference type="RuleBase" id="RU003876"/>
    </source>
</evidence>
<dbReference type="Gene3D" id="3.30.1120.90">
    <property type="entry name" value="Nucleosome assembly protein"/>
    <property type="match status" value="1"/>
</dbReference>
<dbReference type="InterPro" id="IPR000560">
    <property type="entry name" value="His_Pase_clade-2"/>
</dbReference>
<comment type="caution">
    <text evidence="3">The sequence shown here is derived from an EMBL/GenBank/DDBJ whole genome shotgun (WGS) entry which is preliminary data.</text>
</comment>
<organism evidence="3 4">
    <name type="scientific">Plakobranchus ocellatus</name>
    <dbReference type="NCBI Taxonomy" id="259542"/>
    <lineage>
        <taxon>Eukaryota</taxon>
        <taxon>Metazoa</taxon>
        <taxon>Spiralia</taxon>
        <taxon>Lophotrochozoa</taxon>
        <taxon>Mollusca</taxon>
        <taxon>Gastropoda</taxon>
        <taxon>Heterobranchia</taxon>
        <taxon>Euthyneura</taxon>
        <taxon>Panpulmonata</taxon>
        <taxon>Sacoglossa</taxon>
        <taxon>Placobranchoidea</taxon>
        <taxon>Plakobranchidae</taxon>
        <taxon>Plakobranchus</taxon>
    </lineage>
</organism>
<dbReference type="AlphaFoldDB" id="A0AAV4DCH4"/>
<dbReference type="InterPro" id="IPR033379">
    <property type="entry name" value="Acid_Pase_AS"/>
</dbReference>
<dbReference type="Gene3D" id="3.40.50.1240">
    <property type="entry name" value="Phosphoglycerate mutase-like"/>
    <property type="match status" value="1"/>
</dbReference>
<dbReference type="GO" id="GO:0006334">
    <property type="term" value="P:nucleosome assembly"/>
    <property type="evidence" value="ECO:0007669"/>
    <property type="project" value="InterPro"/>
</dbReference>
<dbReference type="SUPFAM" id="SSF143113">
    <property type="entry name" value="NAP-like"/>
    <property type="match status" value="1"/>
</dbReference>
<reference evidence="3 4" key="1">
    <citation type="journal article" date="2021" name="Elife">
        <title>Chloroplast acquisition without the gene transfer in kleptoplastic sea slugs, Plakobranchus ocellatus.</title>
        <authorList>
            <person name="Maeda T."/>
            <person name="Takahashi S."/>
            <person name="Yoshida T."/>
            <person name="Shimamura S."/>
            <person name="Takaki Y."/>
            <person name="Nagai Y."/>
            <person name="Toyoda A."/>
            <person name="Suzuki Y."/>
            <person name="Arimoto A."/>
            <person name="Ishii H."/>
            <person name="Satoh N."/>
            <person name="Nishiyama T."/>
            <person name="Hasebe M."/>
            <person name="Maruyama T."/>
            <person name="Minagawa J."/>
            <person name="Obokata J."/>
            <person name="Shigenobu S."/>
        </authorList>
    </citation>
    <scope>NUCLEOTIDE SEQUENCE [LARGE SCALE GENOMIC DNA]</scope>
</reference>
<sequence length="392" mass="44633">MRDETVGSNITREDMKALAYLRNIEVEQFEGLLTSGYRIHFYFDKNPYFNNSHLCKEVYTKVNPDAPPSTQTTIKWKPCMKLISEDGDEDCPPTDEGNARCPAGTRTANSDAQSFFQWFTQPTDCDSDAVGSAIIGDIWKNPLALLENKPLVKDPWDEKLNFVYARDDMTARIVHGFPLPAELKKFRKMIDANAASLIHFSMTGQTQPTRAVITRLSAGPMLTEIVEQGCRIVCGKTGFKLCLYSAHDNLLTAMLEALGIWDKKWPPFAADLRFELYREVGGKDFYVRILYNGKVRKDFYVRILYNGKVDFYVRILYNGKEQRVRGQEESYMLWMDFCDAMKRFLVTRPEYQKLCSSSVKDKSFPECGRSCPGQGKSRQGTGKCGQDTACVV</sequence>